<name>A0A8S2DQI2_9BILA</name>
<evidence type="ECO:0000313" key="1">
    <source>
        <dbReference type="EMBL" id="CAF1029294.1"/>
    </source>
</evidence>
<dbReference type="AlphaFoldDB" id="A0A8S2DQI2"/>
<dbReference type="EMBL" id="CAJOBA010007275">
    <property type="protein sequence ID" value="CAF3797640.1"/>
    <property type="molecule type" value="Genomic_DNA"/>
</dbReference>
<dbReference type="EMBL" id="CAJNOK010007265">
    <property type="protein sequence ID" value="CAF1029294.1"/>
    <property type="molecule type" value="Genomic_DNA"/>
</dbReference>
<comment type="caution">
    <text evidence="1">The sequence shown here is derived from an EMBL/GenBank/DDBJ whole genome shotgun (WGS) entry which is preliminary data.</text>
</comment>
<reference evidence="1" key="1">
    <citation type="submission" date="2021-02" db="EMBL/GenBank/DDBJ databases">
        <authorList>
            <person name="Nowell W R."/>
        </authorList>
    </citation>
    <scope>NUCLEOTIDE SEQUENCE</scope>
</reference>
<proteinExistence type="predicted"/>
<dbReference type="Proteomes" id="UP000682733">
    <property type="component" value="Unassembled WGS sequence"/>
</dbReference>
<evidence type="ECO:0000313" key="2">
    <source>
        <dbReference type="EMBL" id="CAF3797640.1"/>
    </source>
</evidence>
<sequence>MFSTVLLKELEFLNIDSVPFFVMQQNVIINETLHSYCKEQSQYDENPIFIDLTRWSSGIIYSTNPFKQSGIVVDYDKLQNTVCTMELRAKHGQRIRLALYGFHTIDSDLDTNNYLPKPCLKITLDVSTHSLCGLSNFKDNSDDWLSTSHVMTIQWSHDYDDELEEQQQYNIRLL</sequence>
<organism evidence="1 3">
    <name type="scientific">Didymodactylos carnosus</name>
    <dbReference type="NCBI Taxonomy" id="1234261"/>
    <lineage>
        <taxon>Eukaryota</taxon>
        <taxon>Metazoa</taxon>
        <taxon>Spiralia</taxon>
        <taxon>Gnathifera</taxon>
        <taxon>Rotifera</taxon>
        <taxon>Eurotatoria</taxon>
        <taxon>Bdelloidea</taxon>
        <taxon>Philodinida</taxon>
        <taxon>Philodinidae</taxon>
        <taxon>Didymodactylos</taxon>
    </lineage>
</organism>
<protein>
    <submittedName>
        <fullName evidence="1">Uncharacterized protein</fullName>
    </submittedName>
</protein>
<accession>A0A8S2DQI2</accession>
<gene>
    <name evidence="1" type="ORF">OVA965_LOCUS15905</name>
    <name evidence="2" type="ORF">TMI583_LOCUS15913</name>
</gene>
<evidence type="ECO:0000313" key="3">
    <source>
        <dbReference type="Proteomes" id="UP000677228"/>
    </source>
</evidence>
<dbReference type="Proteomes" id="UP000677228">
    <property type="component" value="Unassembled WGS sequence"/>
</dbReference>